<proteinExistence type="inferred from homology"/>
<comment type="caution">
    <text evidence="3">The sequence shown here is derived from an EMBL/GenBank/DDBJ whole genome shotgun (WGS) entry which is preliminary data.</text>
</comment>
<sequence length="290" mass="31270">MNKILAATDGSEHGLAAVVTGAGCAERLGGTLELVTVVEVLLLPPAYAPPGLEPSDFEPDIVTDARARVEEQAKQAGVEGATVHVRSGFAAPLIARTAEEEGADLLVVGAYQEPSIARTLVGSTAERVLRLAHVPVLVASQPRDGAFRRVLAAIDLSRQSRQVLETARAIAEADHADLRVLYVLEPLPMMLLEAAVYNESEHRRHAREQMESILEDAGLMSGTAVEARMREGESGHEILEETQDWDADLIVMGTHGFGFFDRLLVGSTSLYVLRHGHRATLIVPPPAREE</sequence>
<dbReference type="PROSITE" id="PS51257">
    <property type="entry name" value="PROKAR_LIPOPROTEIN"/>
    <property type="match status" value="1"/>
</dbReference>
<feature type="domain" description="UspA" evidence="2">
    <location>
        <begin position="2"/>
        <end position="138"/>
    </location>
</feature>
<dbReference type="InterPro" id="IPR006015">
    <property type="entry name" value="Universal_stress_UspA"/>
</dbReference>
<protein>
    <submittedName>
        <fullName evidence="3">Universal stress protein</fullName>
    </submittedName>
</protein>
<name>A0AAE4Z9U0_9BACT</name>
<dbReference type="EMBL" id="JAACAK010000049">
    <property type="protein sequence ID" value="NIR74796.1"/>
    <property type="molecule type" value="Genomic_DNA"/>
</dbReference>
<dbReference type="PANTHER" id="PTHR46268">
    <property type="entry name" value="STRESS RESPONSE PROTEIN NHAX"/>
    <property type="match status" value="1"/>
</dbReference>
<dbReference type="AlphaFoldDB" id="A0AAE4Z9U0"/>
<dbReference type="CDD" id="cd00293">
    <property type="entry name" value="USP-like"/>
    <property type="match status" value="2"/>
</dbReference>
<dbReference type="PANTHER" id="PTHR46268:SF6">
    <property type="entry name" value="UNIVERSAL STRESS PROTEIN UP12"/>
    <property type="match status" value="1"/>
</dbReference>
<gene>
    <name evidence="3" type="ORF">GWO12_06740</name>
</gene>
<feature type="domain" description="UspA" evidence="2">
    <location>
        <begin position="147"/>
        <end position="284"/>
    </location>
</feature>
<accession>A0AAE4Z9U0</accession>
<evidence type="ECO:0000313" key="4">
    <source>
        <dbReference type="Proteomes" id="UP000702544"/>
    </source>
</evidence>
<reference evidence="3 4" key="1">
    <citation type="submission" date="2020-01" db="EMBL/GenBank/DDBJ databases">
        <title>Genomes assembled from Gulf of Kutch pelagic sediment metagenomes.</title>
        <authorList>
            <person name="Chandrashekar M."/>
            <person name="Mahajan M.S."/>
            <person name="Dave K.J."/>
            <person name="Vatsa P."/>
            <person name="Nathani N.M."/>
        </authorList>
    </citation>
    <scope>NUCLEOTIDE SEQUENCE [LARGE SCALE GENOMIC DNA]</scope>
    <source>
        <strain evidence="3">KS3-K002</strain>
    </source>
</reference>
<dbReference type="InterPro" id="IPR014729">
    <property type="entry name" value="Rossmann-like_a/b/a_fold"/>
</dbReference>
<evidence type="ECO:0000256" key="1">
    <source>
        <dbReference type="ARBA" id="ARBA00008791"/>
    </source>
</evidence>
<evidence type="ECO:0000259" key="2">
    <source>
        <dbReference type="Pfam" id="PF00582"/>
    </source>
</evidence>
<organism evidence="3 4">
    <name type="scientific">Candidatus Kutchimonas denitrificans</name>
    <dbReference type="NCBI Taxonomy" id="3056748"/>
    <lineage>
        <taxon>Bacteria</taxon>
        <taxon>Pseudomonadati</taxon>
        <taxon>Gemmatimonadota</taxon>
        <taxon>Gemmatimonadia</taxon>
        <taxon>Candidatus Palauibacterales</taxon>
        <taxon>Candidatus Palauibacteraceae</taxon>
        <taxon>Candidatus Kutchimonas</taxon>
    </lineage>
</organism>
<dbReference type="Gene3D" id="3.40.50.620">
    <property type="entry name" value="HUPs"/>
    <property type="match status" value="2"/>
</dbReference>
<evidence type="ECO:0000313" key="3">
    <source>
        <dbReference type="EMBL" id="NIR74796.1"/>
    </source>
</evidence>
<dbReference type="SUPFAM" id="SSF52402">
    <property type="entry name" value="Adenine nucleotide alpha hydrolases-like"/>
    <property type="match status" value="2"/>
</dbReference>
<dbReference type="PRINTS" id="PR01438">
    <property type="entry name" value="UNVRSLSTRESS"/>
</dbReference>
<dbReference type="Pfam" id="PF00582">
    <property type="entry name" value="Usp"/>
    <property type="match status" value="2"/>
</dbReference>
<comment type="similarity">
    <text evidence="1">Belongs to the universal stress protein A family.</text>
</comment>
<dbReference type="InterPro" id="IPR006016">
    <property type="entry name" value="UspA"/>
</dbReference>
<dbReference type="Proteomes" id="UP000702544">
    <property type="component" value="Unassembled WGS sequence"/>
</dbReference>